<dbReference type="Gene3D" id="1.10.510.10">
    <property type="entry name" value="Transferase(Phosphotransferase) domain 1"/>
    <property type="match status" value="1"/>
</dbReference>
<evidence type="ECO:0000256" key="8">
    <source>
        <dbReference type="SAM" id="MobiDB-lite"/>
    </source>
</evidence>
<dbReference type="Pfam" id="PF00069">
    <property type="entry name" value="Pkinase"/>
    <property type="match status" value="1"/>
</dbReference>
<dbReference type="InterPro" id="IPR011009">
    <property type="entry name" value="Kinase-like_dom_sf"/>
</dbReference>
<keyword evidence="5 6" id="KW-0067">ATP-binding</keyword>
<dbReference type="PANTHER" id="PTHR24355:SF1">
    <property type="entry name" value="RIBOSOMAL PROTEIN S6 KINASE-RELATED PROTEIN"/>
    <property type="match status" value="1"/>
</dbReference>
<dbReference type="AlphaFoldDB" id="A0A8S1EPS5"/>
<dbReference type="Gene3D" id="3.30.200.20">
    <property type="entry name" value="Phosphorylase Kinase, domain 1"/>
    <property type="match status" value="1"/>
</dbReference>
<evidence type="ECO:0000256" key="1">
    <source>
        <dbReference type="ARBA" id="ARBA00022527"/>
    </source>
</evidence>
<evidence type="ECO:0000259" key="9">
    <source>
        <dbReference type="PROSITE" id="PS50011"/>
    </source>
</evidence>
<keyword evidence="2" id="KW-0808">Transferase</keyword>
<feature type="domain" description="Protein kinase" evidence="9">
    <location>
        <begin position="108"/>
        <end position="363"/>
    </location>
</feature>
<keyword evidence="4" id="KW-0418">Kinase</keyword>
<reference evidence="10 11" key="1">
    <citation type="submission" date="2020-04" db="EMBL/GenBank/DDBJ databases">
        <authorList>
            <person name="Laetsch R D."/>
            <person name="Stevens L."/>
            <person name="Kumar S."/>
            <person name="Blaxter L. M."/>
        </authorList>
    </citation>
    <scope>NUCLEOTIDE SEQUENCE [LARGE SCALE GENOMIC DNA]</scope>
</reference>
<dbReference type="PANTHER" id="PTHR24355">
    <property type="entry name" value="G PROTEIN-COUPLED RECEPTOR KINASE/RIBOSOMAL PROTEIN S6 KINASE"/>
    <property type="match status" value="1"/>
</dbReference>
<evidence type="ECO:0000256" key="4">
    <source>
        <dbReference type="ARBA" id="ARBA00022777"/>
    </source>
</evidence>
<protein>
    <recommendedName>
        <fullName evidence="9">Protein kinase domain-containing protein</fullName>
    </recommendedName>
</protein>
<accession>A0A8S1EPS5</accession>
<dbReference type="InterPro" id="IPR000719">
    <property type="entry name" value="Prot_kinase_dom"/>
</dbReference>
<dbReference type="SUPFAM" id="SSF56112">
    <property type="entry name" value="Protein kinase-like (PK-like)"/>
    <property type="match status" value="1"/>
</dbReference>
<gene>
    <name evidence="10" type="ORF">CBOVIS_LOCUS4682</name>
</gene>
<dbReference type="SMART" id="SM00220">
    <property type="entry name" value="S_TKc"/>
    <property type="match status" value="1"/>
</dbReference>
<dbReference type="PROSITE" id="PS50011">
    <property type="entry name" value="PROTEIN_KINASE_DOM"/>
    <property type="match status" value="1"/>
</dbReference>
<keyword evidence="11" id="KW-1185">Reference proteome</keyword>
<keyword evidence="3 6" id="KW-0547">Nucleotide-binding</keyword>
<dbReference type="PROSITE" id="PS00108">
    <property type="entry name" value="PROTEIN_KINASE_ST"/>
    <property type="match status" value="1"/>
</dbReference>
<evidence type="ECO:0000313" key="11">
    <source>
        <dbReference type="Proteomes" id="UP000494206"/>
    </source>
</evidence>
<dbReference type="InterPro" id="IPR017441">
    <property type="entry name" value="Protein_kinase_ATP_BS"/>
</dbReference>
<keyword evidence="1 7" id="KW-0723">Serine/threonine-protein kinase</keyword>
<dbReference type="GO" id="GO:0005524">
    <property type="term" value="F:ATP binding"/>
    <property type="evidence" value="ECO:0007669"/>
    <property type="project" value="UniProtKB-UniRule"/>
</dbReference>
<evidence type="ECO:0000256" key="5">
    <source>
        <dbReference type="ARBA" id="ARBA00022840"/>
    </source>
</evidence>
<feature type="binding site" evidence="6">
    <location>
        <position position="138"/>
    </location>
    <ligand>
        <name>ATP</name>
        <dbReference type="ChEBI" id="CHEBI:30616"/>
    </ligand>
</feature>
<dbReference type="InterPro" id="IPR008271">
    <property type="entry name" value="Ser/Thr_kinase_AS"/>
</dbReference>
<evidence type="ECO:0000256" key="6">
    <source>
        <dbReference type="PROSITE-ProRule" id="PRU10141"/>
    </source>
</evidence>
<dbReference type="GO" id="GO:0004674">
    <property type="term" value="F:protein serine/threonine kinase activity"/>
    <property type="evidence" value="ECO:0007669"/>
    <property type="project" value="UniProtKB-KW"/>
</dbReference>
<comment type="similarity">
    <text evidence="7">Belongs to the protein kinase superfamily.</text>
</comment>
<evidence type="ECO:0000256" key="7">
    <source>
        <dbReference type="RuleBase" id="RU000304"/>
    </source>
</evidence>
<dbReference type="Proteomes" id="UP000494206">
    <property type="component" value="Unassembled WGS sequence"/>
</dbReference>
<dbReference type="InterPro" id="IPR045270">
    <property type="entry name" value="STKc_AGC"/>
</dbReference>
<feature type="region of interest" description="Disordered" evidence="8">
    <location>
        <begin position="1"/>
        <end position="28"/>
    </location>
</feature>
<evidence type="ECO:0000313" key="10">
    <source>
        <dbReference type="EMBL" id="CAB3402005.1"/>
    </source>
</evidence>
<evidence type="ECO:0000256" key="3">
    <source>
        <dbReference type="ARBA" id="ARBA00022741"/>
    </source>
</evidence>
<sequence>MGNVATRKRQQNDSDDEPAKKRRKLFEEEPHYQKVRVKAKLGVLRRCRQTKRQSYNVEPVDSRPPLPKYVFDDNYRTLEKKENSDVPWFDQLFLPEFPTHTAVSEDSFVLEHQLGRGSFGVVYCASALHDATRKFAIKMQEKREIISKRAVQQVKREASIQRLLSAHPFVARTYTTWQSRSHLFSLLQYLPGSIGDLFNVWRQRGSLSEAAIRLIGAELACAIDFLHRNNVIYRDVKLENVVLDQNGHVLLIDFGLAKKLPNGASTSTICGTLQYMSPDVASGHPYGHYVDWWSLGVLLHILLTGIYPYPNSEVTHHKDLKFIDYSTPLGCSREFANLMDRMLAVSTHHRLCSFTVLHAHPFFGDIDFEKLEQKGYTPIAEMVSGEYDESLTYQKINDELDDSLFKENYDFDRFDYFNDRF</sequence>
<comment type="caution">
    <text evidence="10">The sequence shown here is derived from an EMBL/GenBank/DDBJ whole genome shotgun (WGS) entry which is preliminary data.</text>
</comment>
<dbReference type="OrthoDB" id="3205605at2759"/>
<name>A0A8S1EPS5_9PELO</name>
<evidence type="ECO:0000256" key="2">
    <source>
        <dbReference type="ARBA" id="ARBA00022679"/>
    </source>
</evidence>
<dbReference type="PROSITE" id="PS00107">
    <property type="entry name" value="PROTEIN_KINASE_ATP"/>
    <property type="match status" value="1"/>
</dbReference>
<proteinExistence type="inferred from homology"/>
<dbReference type="CDD" id="cd05123">
    <property type="entry name" value="STKc_AGC"/>
    <property type="match status" value="1"/>
</dbReference>
<organism evidence="10 11">
    <name type="scientific">Caenorhabditis bovis</name>
    <dbReference type="NCBI Taxonomy" id="2654633"/>
    <lineage>
        <taxon>Eukaryota</taxon>
        <taxon>Metazoa</taxon>
        <taxon>Ecdysozoa</taxon>
        <taxon>Nematoda</taxon>
        <taxon>Chromadorea</taxon>
        <taxon>Rhabditida</taxon>
        <taxon>Rhabditina</taxon>
        <taxon>Rhabditomorpha</taxon>
        <taxon>Rhabditoidea</taxon>
        <taxon>Rhabditidae</taxon>
        <taxon>Peloderinae</taxon>
        <taxon>Caenorhabditis</taxon>
    </lineage>
</organism>
<dbReference type="EMBL" id="CADEPM010000003">
    <property type="protein sequence ID" value="CAB3402005.1"/>
    <property type="molecule type" value="Genomic_DNA"/>
</dbReference>